<accession>A0A1H2WW58</accession>
<evidence type="ECO:0000256" key="3">
    <source>
        <dbReference type="ARBA" id="ARBA00022906"/>
    </source>
</evidence>
<proteinExistence type="predicted"/>
<evidence type="ECO:0000256" key="2">
    <source>
        <dbReference type="ARBA" id="ARBA00022692"/>
    </source>
</evidence>
<evidence type="ECO:0000256" key="1">
    <source>
        <dbReference type="ARBA" id="ARBA00004141"/>
    </source>
</evidence>
<sequence>MHQYISKFNVPKMDCPCEENLIRLKLGNSPLVERLDFDLAERTLVVIHHGEVKSIQEQLETLNLGAKLTASSLCDEAKSETTSKVQRRVLCWVLVINFLCFIIEATTGIISQSMGLVADSLDMLADALVYGMSLMAVGTTIARQQKVAKLSGYLQISLAVLGLIEVIKRFIGLETPPDFLVMIVISFIALIANTASLWLLQRTKSKEAHIQASVIFSANDVIVNIGVIVAGLLVGLLNSNAPDLIIGIIVFLIVIRGAIRILKLSK</sequence>
<keyword evidence="5 6" id="KW-0472">Membrane</keyword>
<dbReference type="Gene3D" id="1.20.1510.10">
    <property type="entry name" value="Cation efflux protein transmembrane domain"/>
    <property type="match status" value="1"/>
</dbReference>
<evidence type="ECO:0000256" key="4">
    <source>
        <dbReference type="ARBA" id="ARBA00022989"/>
    </source>
</evidence>
<comment type="caution">
    <text evidence="8">The sequence shown here is derived from an EMBL/GenBank/DDBJ whole genome shotgun (WGS) entry which is preliminary data.</text>
</comment>
<dbReference type="Pfam" id="PF01545">
    <property type="entry name" value="Cation_efflux"/>
    <property type="match status" value="1"/>
</dbReference>
<comment type="subcellular location">
    <subcellularLocation>
        <location evidence="1">Membrane</location>
        <topology evidence="1">Multi-pass membrane protein</topology>
    </subcellularLocation>
</comment>
<keyword evidence="3" id="KW-0862">Zinc</keyword>
<dbReference type="EMBL" id="FNND01000004">
    <property type="protein sequence ID" value="SDW84748.1"/>
    <property type="molecule type" value="Genomic_DNA"/>
</dbReference>
<evidence type="ECO:0000313" key="9">
    <source>
        <dbReference type="Proteomes" id="UP000182771"/>
    </source>
</evidence>
<dbReference type="PANTHER" id="PTHR11562">
    <property type="entry name" value="CATION EFFLUX PROTEIN/ ZINC TRANSPORTER"/>
    <property type="match status" value="1"/>
</dbReference>
<name>A0A1H2WW58_9FLAO</name>
<evidence type="ECO:0000259" key="7">
    <source>
        <dbReference type="Pfam" id="PF01545"/>
    </source>
</evidence>
<gene>
    <name evidence="8" type="ORF">SAMN05444420_104226</name>
</gene>
<feature type="domain" description="Cation efflux protein transmembrane" evidence="7">
    <location>
        <begin position="93"/>
        <end position="263"/>
    </location>
</feature>
<dbReference type="InterPro" id="IPR027469">
    <property type="entry name" value="Cation_efflux_TMD_sf"/>
</dbReference>
<keyword evidence="2 6" id="KW-0812">Transmembrane</keyword>
<dbReference type="RefSeq" id="WP_016420838.1">
    <property type="nucleotide sequence ID" value="NZ_FNND01000004.1"/>
</dbReference>
<protein>
    <submittedName>
        <fullName evidence="8">Cation efflux family protein</fullName>
    </submittedName>
</protein>
<dbReference type="SUPFAM" id="SSF161111">
    <property type="entry name" value="Cation efflux protein transmembrane domain-like"/>
    <property type="match status" value="1"/>
</dbReference>
<keyword evidence="3" id="KW-0406">Ion transport</keyword>
<dbReference type="GO" id="GO:0005385">
    <property type="term" value="F:zinc ion transmembrane transporter activity"/>
    <property type="evidence" value="ECO:0007669"/>
    <property type="project" value="TreeGrafter"/>
</dbReference>
<keyword evidence="9" id="KW-1185">Reference proteome</keyword>
<dbReference type="InterPro" id="IPR058533">
    <property type="entry name" value="Cation_efflux_TM"/>
</dbReference>
<dbReference type="GO" id="GO:0005886">
    <property type="term" value="C:plasma membrane"/>
    <property type="evidence" value="ECO:0007669"/>
    <property type="project" value="TreeGrafter"/>
</dbReference>
<dbReference type="InterPro" id="IPR050681">
    <property type="entry name" value="CDF/SLC30A"/>
</dbReference>
<dbReference type="GO" id="GO:0046872">
    <property type="term" value="F:metal ion binding"/>
    <property type="evidence" value="ECO:0007669"/>
    <property type="project" value="InterPro"/>
</dbReference>
<keyword evidence="3" id="KW-0813">Transport</keyword>
<dbReference type="Proteomes" id="UP000182771">
    <property type="component" value="Unassembled WGS sequence"/>
</dbReference>
<dbReference type="AlphaFoldDB" id="A0A1H2WW58"/>
<feature type="transmembrane region" description="Helical" evidence="6">
    <location>
        <begin position="153"/>
        <end position="173"/>
    </location>
</feature>
<evidence type="ECO:0000313" key="8">
    <source>
        <dbReference type="EMBL" id="SDW84748.1"/>
    </source>
</evidence>
<dbReference type="GeneID" id="85017253"/>
<dbReference type="InterPro" id="IPR036163">
    <property type="entry name" value="HMA_dom_sf"/>
</dbReference>
<feature type="transmembrane region" description="Helical" evidence="6">
    <location>
        <begin position="89"/>
        <end position="111"/>
    </location>
</feature>
<dbReference type="OrthoDB" id="9799649at2"/>
<evidence type="ECO:0000256" key="5">
    <source>
        <dbReference type="ARBA" id="ARBA00023136"/>
    </source>
</evidence>
<feature type="transmembrane region" description="Helical" evidence="6">
    <location>
        <begin position="221"/>
        <end position="238"/>
    </location>
</feature>
<keyword evidence="3" id="KW-0864">Zinc transport</keyword>
<evidence type="ECO:0000256" key="6">
    <source>
        <dbReference type="SAM" id="Phobius"/>
    </source>
</evidence>
<feature type="transmembrane region" description="Helical" evidence="6">
    <location>
        <begin position="179"/>
        <end position="200"/>
    </location>
</feature>
<dbReference type="PANTHER" id="PTHR11562:SF17">
    <property type="entry name" value="RE54080P-RELATED"/>
    <property type="match status" value="1"/>
</dbReference>
<organism evidence="8 9">
    <name type="scientific">Capnocytophaga granulosa</name>
    <dbReference type="NCBI Taxonomy" id="45242"/>
    <lineage>
        <taxon>Bacteria</taxon>
        <taxon>Pseudomonadati</taxon>
        <taxon>Bacteroidota</taxon>
        <taxon>Flavobacteriia</taxon>
        <taxon>Flavobacteriales</taxon>
        <taxon>Flavobacteriaceae</taxon>
        <taxon>Capnocytophaga</taxon>
    </lineage>
</organism>
<dbReference type="SUPFAM" id="SSF55008">
    <property type="entry name" value="HMA, heavy metal-associated domain"/>
    <property type="match status" value="1"/>
</dbReference>
<feature type="transmembrane region" description="Helical" evidence="6">
    <location>
        <begin position="123"/>
        <end position="141"/>
    </location>
</feature>
<feature type="transmembrane region" description="Helical" evidence="6">
    <location>
        <begin position="244"/>
        <end position="262"/>
    </location>
</feature>
<reference evidence="8 9" key="1">
    <citation type="submission" date="2016-10" db="EMBL/GenBank/DDBJ databases">
        <authorList>
            <person name="Varghese N."/>
            <person name="Submissions S."/>
        </authorList>
    </citation>
    <scope>NUCLEOTIDE SEQUENCE [LARGE SCALE GENOMIC DNA]</scope>
    <source>
        <strain evidence="8 9">DSM 11449</strain>
    </source>
</reference>
<keyword evidence="4 6" id="KW-1133">Transmembrane helix</keyword>